<dbReference type="CDD" id="cd00882">
    <property type="entry name" value="Ras_like_GTPase"/>
    <property type="match status" value="1"/>
</dbReference>
<dbReference type="PANTHER" id="PTHR32046">
    <property type="entry name" value="G DOMAIN-CONTAINING PROTEIN"/>
    <property type="match status" value="1"/>
</dbReference>
<sequence length="551" mass="63574">MANRLSDASSSLNDLIMKGQMLNPGPPARYRLYTTRSDLEKDGKIRKWTFGQKYDNPQNKTVLMVGETGTGKTTLINTMVNYFLGVKFEDKVWFEITDEEKRAQTESQTSEITVYEINSDEKHSSLTIVDTPGYGDTRGRDKDTEIARNLHQLLIHGTGVKELDAVCLVLKASQNRISDRLRYIFEGVLSLFGKDIEDIIVLFITHSDGGPPTNVLQAIEKEKIPCCHDDENEPVHFLFNNRQSEKRTKRYEYVYKSSWEMGESSLKEFFEFLKSRQAKSLTMTVSVLRERLQLEACVESLKERITFTEAKQKELAEAQKSLKLNKEKIENGEDFTMTVTIAYKEKVDITNASWWDQKATSCRECKENCHEYNCWAAINAAWCHVMEGRNCTVCNCPDSKHVREARKYVIKQRKEVVTFDQLLKKYTNKDNATYDEECFRKMETKHGKLLKTNKKMADLDTSLKRLRAENEEQKKSLVKDAYMAIVKLSEIALKPNSAFTIQHLDFLIPRVEEAGTAEWVQKLKNMQREARESTKSAVGYFRRVVGFFSGK</sequence>
<organism evidence="4 5">
    <name type="scientific">Pygocentrus nattereri</name>
    <name type="common">Red-bellied piranha</name>
    <dbReference type="NCBI Taxonomy" id="42514"/>
    <lineage>
        <taxon>Eukaryota</taxon>
        <taxon>Metazoa</taxon>
        <taxon>Chordata</taxon>
        <taxon>Craniata</taxon>
        <taxon>Vertebrata</taxon>
        <taxon>Euteleostomi</taxon>
        <taxon>Actinopterygii</taxon>
        <taxon>Neopterygii</taxon>
        <taxon>Teleostei</taxon>
        <taxon>Ostariophysi</taxon>
        <taxon>Characiformes</taxon>
        <taxon>Characoidei</taxon>
        <taxon>Pygocentrus</taxon>
    </lineage>
</organism>
<dbReference type="InterPro" id="IPR025662">
    <property type="entry name" value="Sigma_54_int_dom_ATP-bd_1"/>
</dbReference>
<evidence type="ECO:0000313" key="5">
    <source>
        <dbReference type="Proteomes" id="UP001501920"/>
    </source>
</evidence>
<keyword evidence="2" id="KW-0175">Coiled coil</keyword>
<dbReference type="Ensembl" id="ENSPNAT00000032469.2">
    <property type="protein sequence ID" value="ENSPNAP00000037027.1"/>
    <property type="gene ID" value="ENSPNAG00000028329.2"/>
</dbReference>
<dbReference type="InterPro" id="IPR030379">
    <property type="entry name" value="G_SEPTIN_dom"/>
</dbReference>
<evidence type="ECO:0000313" key="4">
    <source>
        <dbReference type="Ensembl" id="ENSPNAP00000037027.1"/>
    </source>
</evidence>
<comment type="similarity">
    <text evidence="1">Belongs to the TRAFAC class TrmE-Era-EngA-EngB-Septin-like GTPase superfamily. Septin GTPase family.</text>
</comment>
<dbReference type="PROSITE" id="PS00675">
    <property type="entry name" value="SIGMA54_INTERACT_1"/>
    <property type="match status" value="1"/>
</dbReference>
<evidence type="ECO:0000256" key="1">
    <source>
        <dbReference type="RuleBase" id="RU004560"/>
    </source>
</evidence>
<keyword evidence="5" id="KW-1185">Reference proteome</keyword>
<dbReference type="GO" id="GO:0005525">
    <property type="term" value="F:GTP binding"/>
    <property type="evidence" value="ECO:0007669"/>
    <property type="project" value="UniProtKB-KW"/>
</dbReference>
<dbReference type="RefSeq" id="XP_037388786.1">
    <property type="nucleotide sequence ID" value="XM_037532889.1"/>
</dbReference>
<dbReference type="Proteomes" id="UP001501920">
    <property type="component" value="Chromosome 22"/>
</dbReference>
<dbReference type="AlphaFoldDB" id="A0A3B4EKN6"/>
<reference evidence="4" key="2">
    <citation type="submission" date="2025-08" db="UniProtKB">
        <authorList>
            <consortium name="Ensembl"/>
        </authorList>
    </citation>
    <scope>IDENTIFICATION</scope>
</reference>
<feature type="domain" description="Septin-type G" evidence="3">
    <location>
        <begin position="61"/>
        <end position="137"/>
    </location>
</feature>
<dbReference type="InterPro" id="IPR027417">
    <property type="entry name" value="P-loop_NTPase"/>
</dbReference>
<reference evidence="4" key="3">
    <citation type="submission" date="2025-09" db="UniProtKB">
        <authorList>
            <consortium name="Ensembl"/>
        </authorList>
    </citation>
    <scope>IDENTIFICATION</scope>
</reference>
<name>A0A3B4EKN6_PYGNA</name>
<dbReference type="Pfam" id="PF00735">
    <property type="entry name" value="Septin"/>
    <property type="match status" value="1"/>
</dbReference>
<dbReference type="SUPFAM" id="SSF52540">
    <property type="entry name" value="P-loop containing nucleoside triphosphate hydrolases"/>
    <property type="match status" value="1"/>
</dbReference>
<evidence type="ECO:0000256" key="2">
    <source>
        <dbReference type="SAM" id="Coils"/>
    </source>
</evidence>
<dbReference type="GeneTree" id="ENSGT00500000044904"/>
<keyword evidence="1" id="KW-0547">Nucleotide-binding</keyword>
<keyword evidence="1" id="KW-0342">GTP-binding</keyword>
<accession>A0A3B4EKN6</accession>
<dbReference type="Gene3D" id="3.40.50.300">
    <property type="entry name" value="P-loop containing nucleotide triphosphate hydrolases"/>
    <property type="match status" value="1"/>
</dbReference>
<dbReference type="PANTHER" id="PTHR32046:SF11">
    <property type="entry name" value="IMMUNE-ASSOCIATED NUCLEOTIDE-BINDING PROTEIN 10-LIKE"/>
    <property type="match status" value="1"/>
</dbReference>
<evidence type="ECO:0000259" key="3">
    <source>
        <dbReference type="Pfam" id="PF00735"/>
    </source>
</evidence>
<proteinExistence type="inferred from homology"/>
<dbReference type="OMA" id="ENCHEYN"/>
<dbReference type="OrthoDB" id="8954335at2759"/>
<reference evidence="4 5" key="1">
    <citation type="submission" date="2020-10" db="EMBL/GenBank/DDBJ databases">
        <title>Pygocentrus nattereri (red-bellied piranha) genome, fPygNat1, primary haplotype.</title>
        <authorList>
            <person name="Myers G."/>
            <person name="Meyer A."/>
            <person name="Karagic N."/>
            <person name="Pippel M."/>
            <person name="Winkler S."/>
            <person name="Tracey A."/>
            <person name="Wood J."/>
            <person name="Formenti G."/>
            <person name="Howe K."/>
            <person name="Fedrigo O."/>
            <person name="Jarvis E.D."/>
        </authorList>
    </citation>
    <scope>NUCLEOTIDE SEQUENCE [LARGE SCALE GENOMIC DNA]</scope>
</reference>
<dbReference type="GeneID" id="108410913"/>
<feature type="coiled-coil region" evidence="2">
    <location>
        <begin position="449"/>
        <end position="476"/>
    </location>
</feature>
<protein>
    <recommendedName>
        <fullName evidence="3">Septin-type G domain-containing protein</fullName>
    </recommendedName>
</protein>